<organism evidence="2 3">
    <name type="scientific">Favolaschia claudopus</name>
    <dbReference type="NCBI Taxonomy" id="2862362"/>
    <lineage>
        <taxon>Eukaryota</taxon>
        <taxon>Fungi</taxon>
        <taxon>Dikarya</taxon>
        <taxon>Basidiomycota</taxon>
        <taxon>Agaricomycotina</taxon>
        <taxon>Agaricomycetes</taxon>
        <taxon>Agaricomycetidae</taxon>
        <taxon>Agaricales</taxon>
        <taxon>Marasmiineae</taxon>
        <taxon>Mycenaceae</taxon>
        <taxon>Favolaschia</taxon>
    </lineage>
</organism>
<proteinExistence type="predicted"/>
<dbReference type="EMBL" id="JAWWNJ010000173">
    <property type="protein sequence ID" value="KAK6977066.1"/>
    <property type="molecule type" value="Genomic_DNA"/>
</dbReference>
<comment type="caution">
    <text evidence="2">The sequence shown here is derived from an EMBL/GenBank/DDBJ whole genome shotgun (WGS) entry which is preliminary data.</text>
</comment>
<evidence type="ECO:0000313" key="3">
    <source>
        <dbReference type="Proteomes" id="UP001362999"/>
    </source>
</evidence>
<accession>A0AAV9ZA39</accession>
<name>A0AAV9ZA39_9AGAR</name>
<evidence type="ECO:0000256" key="1">
    <source>
        <dbReference type="SAM" id="MobiDB-lite"/>
    </source>
</evidence>
<gene>
    <name evidence="2" type="ORF">R3P38DRAFT_3237841</name>
</gene>
<evidence type="ECO:0000313" key="2">
    <source>
        <dbReference type="EMBL" id="KAK6977066.1"/>
    </source>
</evidence>
<keyword evidence="3" id="KW-1185">Reference proteome</keyword>
<sequence>MYSELATRSNSSSVSSSDTTSDDEANRLNEDRLEADDDNSSEDKLEQAFWQRVSELTARTRTGDGRWVGSEELREWNARHTESCDRCRGARIWKPCIVHDDQPTCRPCRTSKMACDRKVKFVFEYTKHHFFADMSEFLRVYRKKERANCKPYRKQAVKKLRDSMPYGHEERVPKKRAELGNVPAVMVRSVSPSYAGVPTHNLDSRQL</sequence>
<feature type="region of interest" description="Disordered" evidence="1">
    <location>
        <begin position="1"/>
        <end position="44"/>
    </location>
</feature>
<dbReference type="AlphaFoldDB" id="A0AAV9ZA39"/>
<protein>
    <recommendedName>
        <fullName evidence="4">Zn(2)-C6 fungal-type domain-containing protein</fullName>
    </recommendedName>
</protein>
<evidence type="ECO:0008006" key="4">
    <source>
        <dbReference type="Google" id="ProtNLM"/>
    </source>
</evidence>
<dbReference type="Proteomes" id="UP001362999">
    <property type="component" value="Unassembled WGS sequence"/>
</dbReference>
<feature type="compositionally biased region" description="Low complexity" evidence="1">
    <location>
        <begin position="7"/>
        <end position="19"/>
    </location>
</feature>
<reference evidence="2 3" key="1">
    <citation type="journal article" date="2024" name="J Genomics">
        <title>Draft genome sequencing and assembly of Favolaschia claudopus CIRM-BRFM 2984 isolated from oak limbs.</title>
        <authorList>
            <person name="Navarro D."/>
            <person name="Drula E."/>
            <person name="Chaduli D."/>
            <person name="Cazenave R."/>
            <person name="Ahrendt S."/>
            <person name="Wang J."/>
            <person name="Lipzen A."/>
            <person name="Daum C."/>
            <person name="Barry K."/>
            <person name="Grigoriev I.V."/>
            <person name="Favel A."/>
            <person name="Rosso M.N."/>
            <person name="Martin F."/>
        </authorList>
    </citation>
    <scope>NUCLEOTIDE SEQUENCE [LARGE SCALE GENOMIC DNA]</scope>
    <source>
        <strain evidence="2 3">CIRM-BRFM 2984</strain>
    </source>
</reference>